<sequence length="156" mass="17013">MRLTIRTNLAMRILMVCAVNADLTVRTADIAEKCNASLNHLLHVVSVLQAHGLIETLRGRSGGLRLARPSGEIVIGRVLRLFENGVPLAECFDPDSNTCPLAPHCRLRGFLVGAANAFYREMDRVTLEDLVSANCGLETLLSLHPQPVRCNPSLGM</sequence>
<organism evidence="3 4">
    <name type="scientific">Rhizobium straminoryzae</name>
    <dbReference type="NCBI Taxonomy" id="1387186"/>
    <lineage>
        <taxon>Bacteria</taxon>
        <taxon>Pseudomonadati</taxon>
        <taxon>Pseudomonadota</taxon>
        <taxon>Alphaproteobacteria</taxon>
        <taxon>Hyphomicrobiales</taxon>
        <taxon>Rhizobiaceae</taxon>
        <taxon>Rhizobium/Agrobacterium group</taxon>
        <taxon>Rhizobium</taxon>
    </lineage>
</organism>
<keyword evidence="1" id="KW-0238">DNA-binding</keyword>
<evidence type="ECO:0000313" key="3">
    <source>
        <dbReference type="EMBL" id="TRL35679.1"/>
    </source>
</evidence>
<dbReference type="GO" id="GO:0003677">
    <property type="term" value="F:DNA binding"/>
    <property type="evidence" value="ECO:0007669"/>
    <property type="project" value="UniProtKB-KW"/>
</dbReference>
<evidence type="ECO:0000256" key="2">
    <source>
        <dbReference type="SAM" id="SignalP"/>
    </source>
</evidence>
<keyword evidence="2" id="KW-0732">Signal</keyword>
<accession>A0A549T1D5</accession>
<dbReference type="PANTHER" id="PTHR33221:SF4">
    <property type="entry name" value="HTH-TYPE TRANSCRIPTIONAL REPRESSOR NSRR"/>
    <property type="match status" value="1"/>
</dbReference>
<dbReference type="NCBIfam" id="TIGR00738">
    <property type="entry name" value="rrf2_super"/>
    <property type="match status" value="1"/>
</dbReference>
<proteinExistence type="predicted"/>
<dbReference type="InterPro" id="IPR000944">
    <property type="entry name" value="Tscrpt_reg_Rrf2"/>
</dbReference>
<dbReference type="InterPro" id="IPR036390">
    <property type="entry name" value="WH_DNA-bd_sf"/>
</dbReference>
<comment type="caution">
    <text evidence="3">The sequence shown here is derived from an EMBL/GenBank/DDBJ whole genome shotgun (WGS) entry which is preliminary data.</text>
</comment>
<dbReference type="Proteomes" id="UP000316801">
    <property type="component" value="Unassembled WGS sequence"/>
</dbReference>
<dbReference type="Gene3D" id="1.10.10.10">
    <property type="entry name" value="Winged helix-like DNA-binding domain superfamily/Winged helix DNA-binding domain"/>
    <property type="match status" value="1"/>
</dbReference>
<feature type="chain" id="PRO_5022020247" evidence="2">
    <location>
        <begin position="22"/>
        <end position="156"/>
    </location>
</feature>
<dbReference type="PROSITE" id="PS51197">
    <property type="entry name" value="HTH_RRF2_2"/>
    <property type="match status" value="1"/>
</dbReference>
<dbReference type="Pfam" id="PF02082">
    <property type="entry name" value="Rrf2"/>
    <property type="match status" value="1"/>
</dbReference>
<dbReference type="AlphaFoldDB" id="A0A549T1D5"/>
<evidence type="ECO:0000313" key="4">
    <source>
        <dbReference type="Proteomes" id="UP000316801"/>
    </source>
</evidence>
<dbReference type="GO" id="GO:0005829">
    <property type="term" value="C:cytosol"/>
    <property type="evidence" value="ECO:0007669"/>
    <property type="project" value="TreeGrafter"/>
</dbReference>
<dbReference type="InterPro" id="IPR036388">
    <property type="entry name" value="WH-like_DNA-bd_sf"/>
</dbReference>
<dbReference type="GO" id="GO:0003700">
    <property type="term" value="F:DNA-binding transcription factor activity"/>
    <property type="evidence" value="ECO:0007669"/>
    <property type="project" value="TreeGrafter"/>
</dbReference>
<keyword evidence="4" id="KW-1185">Reference proteome</keyword>
<name>A0A549T1D5_9HYPH</name>
<evidence type="ECO:0000256" key="1">
    <source>
        <dbReference type="ARBA" id="ARBA00023125"/>
    </source>
</evidence>
<feature type="signal peptide" evidence="2">
    <location>
        <begin position="1"/>
        <end position="21"/>
    </location>
</feature>
<reference evidence="3 4" key="1">
    <citation type="submission" date="2019-07" db="EMBL/GenBank/DDBJ databases">
        <title>Ln-dependent methylotrophs.</title>
        <authorList>
            <person name="Tani A."/>
        </authorList>
    </citation>
    <scope>NUCLEOTIDE SEQUENCE [LARGE SCALE GENOMIC DNA]</scope>
    <source>
        <strain evidence="3 4">SM12</strain>
    </source>
</reference>
<dbReference type="PANTHER" id="PTHR33221">
    <property type="entry name" value="WINGED HELIX-TURN-HELIX TRANSCRIPTIONAL REGULATOR, RRF2 FAMILY"/>
    <property type="match status" value="1"/>
</dbReference>
<protein>
    <submittedName>
        <fullName evidence="3">Rrf2 family transcriptional regulator</fullName>
    </submittedName>
</protein>
<dbReference type="SUPFAM" id="SSF46785">
    <property type="entry name" value="Winged helix' DNA-binding domain"/>
    <property type="match status" value="1"/>
</dbReference>
<dbReference type="RefSeq" id="WP_143126907.1">
    <property type="nucleotide sequence ID" value="NZ_VJMG01000063.1"/>
</dbReference>
<dbReference type="EMBL" id="VJMG01000063">
    <property type="protein sequence ID" value="TRL35679.1"/>
    <property type="molecule type" value="Genomic_DNA"/>
</dbReference>
<gene>
    <name evidence="3" type="ORF">FNA46_19625</name>
</gene>